<evidence type="ECO:0000256" key="4">
    <source>
        <dbReference type="PIRSR" id="PIRSR015582-1"/>
    </source>
</evidence>
<feature type="binding site" evidence="4">
    <location>
        <position position="131"/>
    </location>
    <ligand>
        <name>substrate</name>
    </ligand>
</feature>
<keyword evidence="8" id="KW-0456">Lyase</keyword>
<feature type="compositionally biased region" description="Gly residues" evidence="6">
    <location>
        <begin position="177"/>
        <end position="186"/>
    </location>
</feature>
<evidence type="ECO:0000256" key="5">
    <source>
        <dbReference type="PIRSR" id="PIRSR015582-2"/>
    </source>
</evidence>
<dbReference type="GO" id="GO:0000287">
    <property type="term" value="F:magnesium ion binding"/>
    <property type="evidence" value="ECO:0007669"/>
    <property type="project" value="TreeGrafter"/>
</dbReference>
<name>A0A9D2ZRM8_9CORY</name>
<evidence type="ECO:0000313" key="8">
    <source>
        <dbReference type="EMBL" id="HJD49821.1"/>
    </source>
</evidence>
<dbReference type="PANTHER" id="PTHR32308">
    <property type="entry name" value="LYASE BETA SUBUNIT, PUTATIVE (AFU_ORTHOLOGUE AFUA_4G13030)-RELATED"/>
    <property type="match status" value="1"/>
</dbReference>
<feature type="binding site" evidence="4">
    <location>
        <position position="73"/>
    </location>
    <ligand>
        <name>substrate</name>
    </ligand>
</feature>
<dbReference type="AlphaFoldDB" id="A0A9D2ZRM8"/>
<dbReference type="GO" id="GO:0006107">
    <property type="term" value="P:oxaloacetate metabolic process"/>
    <property type="evidence" value="ECO:0007669"/>
    <property type="project" value="TreeGrafter"/>
</dbReference>
<evidence type="ECO:0000256" key="2">
    <source>
        <dbReference type="ARBA" id="ARBA00022723"/>
    </source>
</evidence>
<dbReference type="Gene3D" id="3.20.20.60">
    <property type="entry name" value="Phosphoenolpyruvate-binding domains"/>
    <property type="match status" value="1"/>
</dbReference>
<gene>
    <name evidence="8" type="ORF">H9907_07010</name>
</gene>
<evidence type="ECO:0000313" key="9">
    <source>
        <dbReference type="Proteomes" id="UP000823907"/>
    </source>
</evidence>
<protein>
    <submittedName>
        <fullName evidence="8">CoA ester lyase</fullName>
    </submittedName>
</protein>
<dbReference type="GO" id="GO:0016829">
    <property type="term" value="F:lyase activity"/>
    <property type="evidence" value="ECO:0007669"/>
    <property type="project" value="UniProtKB-KW"/>
</dbReference>
<dbReference type="SUPFAM" id="SSF51621">
    <property type="entry name" value="Phosphoenolpyruvate/pyruvate domain"/>
    <property type="match status" value="1"/>
</dbReference>
<evidence type="ECO:0000256" key="3">
    <source>
        <dbReference type="ARBA" id="ARBA00022842"/>
    </source>
</evidence>
<keyword evidence="2 5" id="KW-0479">Metal-binding</keyword>
<comment type="caution">
    <text evidence="8">The sequence shown here is derived from an EMBL/GenBank/DDBJ whole genome shotgun (WGS) entry which is preliminary data.</text>
</comment>
<evidence type="ECO:0000256" key="6">
    <source>
        <dbReference type="SAM" id="MobiDB-lite"/>
    </source>
</evidence>
<feature type="binding site" evidence="5">
    <location>
        <position position="131"/>
    </location>
    <ligand>
        <name>Mg(2+)</name>
        <dbReference type="ChEBI" id="CHEBI:18420"/>
    </ligand>
</feature>
<organism evidence="8 9">
    <name type="scientific">Candidatus Corynebacterium intestinavium</name>
    <dbReference type="NCBI Taxonomy" id="2838531"/>
    <lineage>
        <taxon>Bacteria</taxon>
        <taxon>Bacillati</taxon>
        <taxon>Actinomycetota</taxon>
        <taxon>Actinomycetes</taxon>
        <taxon>Mycobacteriales</taxon>
        <taxon>Corynebacteriaceae</taxon>
        <taxon>Corynebacterium</taxon>
    </lineage>
</organism>
<comment type="cofactor">
    <cofactor evidence="1">
        <name>Mg(2+)</name>
        <dbReference type="ChEBI" id="CHEBI:18420"/>
    </cofactor>
</comment>
<sequence length="314" mass="32316">MSTPTTPWLPPGPALLFAPADRPERFAKAVERSDAVIVDLEDGCRAEQRPAAREHVIAAFRSGTFDPERTIIRVNPAGSEDFAADMAAVAACGARTIMLPKAEGPFFQDAASQPHGAVAASDEVQVIALIETPAGVVNLQAIATDPQVVALFWGAEDLTAAIGGTSSRYGAEEKPTPGGGTSGHPGGYREAPRLVRSLVLLHAAAAGKVALDSIHADTADVAGAKAEAVDAAVSGFAATVSIHPGLVPAIRQAYAPSEEQLEWAARVIGGASSNSGAFAVDGQMIDAPLLRQAEVIHRRGQAQSSTGPSDNRAP</sequence>
<feature type="binding site" evidence="5">
    <location>
        <position position="157"/>
    </location>
    <ligand>
        <name>Mg(2+)</name>
        <dbReference type="ChEBI" id="CHEBI:18420"/>
    </ligand>
</feature>
<dbReference type="PIRSF" id="PIRSF015582">
    <property type="entry name" value="Cit_lyase_B"/>
    <property type="match status" value="1"/>
</dbReference>
<dbReference type="InterPro" id="IPR005000">
    <property type="entry name" value="Aldolase/citrate-lyase_domain"/>
</dbReference>
<dbReference type="InterPro" id="IPR040442">
    <property type="entry name" value="Pyrv_kinase-like_dom_sf"/>
</dbReference>
<keyword evidence="3 5" id="KW-0460">Magnesium</keyword>
<reference evidence="8" key="2">
    <citation type="submission" date="2021-04" db="EMBL/GenBank/DDBJ databases">
        <authorList>
            <person name="Gilroy R."/>
        </authorList>
    </citation>
    <scope>NUCLEOTIDE SEQUENCE</scope>
    <source>
        <strain evidence="8">5925</strain>
    </source>
</reference>
<feature type="domain" description="HpcH/HpaI aldolase/citrate lyase" evidence="7">
    <location>
        <begin position="15"/>
        <end position="244"/>
    </location>
</feature>
<dbReference type="EMBL" id="DWUR01000112">
    <property type="protein sequence ID" value="HJD49821.1"/>
    <property type="molecule type" value="Genomic_DNA"/>
</dbReference>
<proteinExistence type="predicted"/>
<dbReference type="InterPro" id="IPR015813">
    <property type="entry name" value="Pyrv/PenolPyrv_kinase-like_dom"/>
</dbReference>
<accession>A0A9D2ZRM8</accession>
<evidence type="ECO:0000256" key="1">
    <source>
        <dbReference type="ARBA" id="ARBA00001946"/>
    </source>
</evidence>
<evidence type="ECO:0000259" key="7">
    <source>
        <dbReference type="Pfam" id="PF03328"/>
    </source>
</evidence>
<dbReference type="Pfam" id="PF03328">
    <property type="entry name" value="HpcH_HpaI"/>
    <property type="match status" value="1"/>
</dbReference>
<feature type="region of interest" description="Disordered" evidence="6">
    <location>
        <begin position="166"/>
        <end position="187"/>
    </location>
</feature>
<reference evidence="8" key="1">
    <citation type="journal article" date="2021" name="PeerJ">
        <title>Extensive microbial diversity within the chicken gut microbiome revealed by metagenomics and culture.</title>
        <authorList>
            <person name="Gilroy R."/>
            <person name="Ravi A."/>
            <person name="Getino M."/>
            <person name="Pursley I."/>
            <person name="Horton D.L."/>
            <person name="Alikhan N.F."/>
            <person name="Baker D."/>
            <person name="Gharbi K."/>
            <person name="Hall N."/>
            <person name="Watson M."/>
            <person name="Adriaenssens E.M."/>
            <person name="Foster-Nyarko E."/>
            <person name="Jarju S."/>
            <person name="Secka A."/>
            <person name="Antonio M."/>
            <person name="Oren A."/>
            <person name="Chaudhuri R.R."/>
            <person name="La Ragione R."/>
            <person name="Hildebrand F."/>
            <person name="Pallen M.J."/>
        </authorList>
    </citation>
    <scope>NUCLEOTIDE SEQUENCE</scope>
    <source>
        <strain evidence="8">5925</strain>
    </source>
</reference>
<dbReference type="InterPro" id="IPR011206">
    <property type="entry name" value="Citrate_lyase_beta/mcl1/mcl2"/>
</dbReference>
<dbReference type="PANTHER" id="PTHR32308:SF10">
    <property type="entry name" value="CITRATE LYASE SUBUNIT BETA"/>
    <property type="match status" value="1"/>
</dbReference>
<dbReference type="Proteomes" id="UP000823907">
    <property type="component" value="Unassembled WGS sequence"/>
</dbReference>